<dbReference type="GO" id="GO:0006896">
    <property type="term" value="P:Golgi to vacuole transport"/>
    <property type="evidence" value="ECO:0007669"/>
    <property type="project" value="TreeGrafter"/>
</dbReference>
<evidence type="ECO:0000313" key="13">
    <source>
        <dbReference type="Proteomes" id="UP000279236"/>
    </source>
</evidence>
<dbReference type="GO" id="GO:0031902">
    <property type="term" value="C:late endosome membrane"/>
    <property type="evidence" value="ECO:0007669"/>
    <property type="project" value="TreeGrafter"/>
</dbReference>
<dbReference type="GO" id="GO:0012507">
    <property type="term" value="C:ER to Golgi transport vesicle membrane"/>
    <property type="evidence" value="ECO:0007669"/>
    <property type="project" value="TreeGrafter"/>
</dbReference>
<sequence length="297" mass="32366">MDNSPTALFENYDEDLATLVASINGKLADVRGLKGEPRKAFLKKIADELDEADETGTAIYLSAVSGCRQLRSFAIGHRRRAMRCPHVPDGGHPPTTSAYQPPATCRASAPPLRSQLTAAQIAQMDVEIPSMPVSIRKTFTDRLATSKSAVDKAKRGARDARAETQRQELLSSGRTSTDDPYFDGTGSGDEATAFSTRTRLLAGTEALSDSSRRLDNAHRIALETEDVGTDILRNLRGQREQIEHTRDSLTRADGSIDRAAGTLKKMIYKMYQQKVVTGAIIAVLVALILLVLYSKFA</sequence>
<dbReference type="SMART" id="SM00397">
    <property type="entry name" value="t_SNARE"/>
    <property type="match status" value="1"/>
</dbReference>
<dbReference type="PANTHER" id="PTHR21230:SF26">
    <property type="entry name" value="VESICLE TRANSPORT THROUGH INTERACTION WITH T-SNARES HOMOLOG 1A"/>
    <property type="match status" value="1"/>
</dbReference>
<dbReference type="PROSITE" id="PS50192">
    <property type="entry name" value="T_SNARE"/>
    <property type="match status" value="1"/>
</dbReference>
<evidence type="ECO:0000256" key="2">
    <source>
        <dbReference type="ARBA" id="ARBA00006108"/>
    </source>
</evidence>
<evidence type="ECO:0000256" key="1">
    <source>
        <dbReference type="ARBA" id="ARBA00004211"/>
    </source>
</evidence>
<keyword evidence="7" id="KW-0175">Coiled coil</keyword>
<keyword evidence="3" id="KW-0813">Transport</keyword>
<keyword evidence="13" id="KW-1185">Reference proteome</keyword>
<dbReference type="Proteomes" id="UP000279236">
    <property type="component" value="Unassembled WGS sequence"/>
</dbReference>
<feature type="domain" description="T-SNARE coiled-coil homology" evidence="11">
    <location>
        <begin position="204"/>
        <end position="266"/>
    </location>
</feature>
<dbReference type="GO" id="GO:0048280">
    <property type="term" value="P:vesicle fusion with Golgi apparatus"/>
    <property type="evidence" value="ECO:0007669"/>
    <property type="project" value="TreeGrafter"/>
</dbReference>
<dbReference type="GO" id="GO:0031201">
    <property type="term" value="C:SNARE complex"/>
    <property type="evidence" value="ECO:0007669"/>
    <property type="project" value="TreeGrafter"/>
</dbReference>
<evidence type="ECO:0000256" key="3">
    <source>
        <dbReference type="ARBA" id="ARBA00022448"/>
    </source>
</evidence>
<dbReference type="CDD" id="cd15862">
    <property type="entry name" value="SNARE_Vti1"/>
    <property type="match status" value="1"/>
</dbReference>
<comment type="similarity">
    <text evidence="2">Belongs to the VTI1 family.</text>
</comment>
<dbReference type="AlphaFoldDB" id="A0A427XCX0"/>
<dbReference type="GO" id="GO:0006886">
    <property type="term" value="P:intracellular protein transport"/>
    <property type="evidence" value="ECO:0007669"/>
    <property type="project" value="InterPro"/>
</dbReference>
<dbReference type="OrthoDB" id="430637at2759"/>
<dbReference type="Pfam" id="PF05008">
    <property type="entry name" value="V-SNARE"/>
    <property type="match status" value="1"/>
</dbReference>
<evidence type="ECO:0000256" key="4">
    <source>
        <dbReference type="ARBA" id="ARBA00022692"/>
    </source>
</evidence>
<feature type="transmembrane region" description="Helical" evidence="10">
    <location>
        <begin position="275"/>
        <end position="294"/>
    </location>
</feature>
<evidence type="ECO:0000256" key="7">
    <source>
        <dbReference type="ARBA" id="ARBA00023054"/>
    </source>
</evidence>
<evidence type="ECO:0000256" key="5">
    <source>
        <dbReference type="ARBA" id="ARBA00022927"/>
    </source>
</evidence>
<dbReference type="EMBL" id="RSCE01000022">
    <property type="protein sequence ID" value="RSH76678.1"/>
    <property type="molecule type" value="Genomic_DNA"/>
</dbReference>
<dbReference type="InterPro" id="IPR000727">
    <property type="entry name" value="T_SNARE_dom"/>
</dbReference>
<dbReference type="GeneID" id="39589969"/>
<keyword evidence="5" id="KW-0653">Protein transport</keyword>
<name>A0A427XCX0_9TREE</name>
<keyword evidence="4 10" id="KW-0812">Transmembrane</keyword>
<dbReference type="Pfam" id="PF12352">
    <property type="entry name" value="V-SNARE_C"/>
    <property type="match status" value="1"/>
</dbReference>
<dbReference type="FunFam" id="1.20.5.110:FF:000002">
    <property type="entry name" value="Vesicle transport through interaction with t-SNAREsB"/>
    <property type="match status" value="1"/>
</dbReference>
<dbReference type="RefSeq" id="XP_028471825.1">
    <property type="nucleotide sequence ID" value="XM_028620950.1"/>
</dbReference>
<dbReference type="GO" id="GO:0005789">
    <property type="term" value="C:endoplasmic reticulum membrane"/>
    <property type="evidence" value="ECO:0007669"/>
    <property type="project" value="TreeGrafter"/>
</dbReference>
<proteinExistence type="inferred from homology"/>
<organism evidence="12 13">
    <name type="scientific">Apiotrichum porosum</name>
    <dbReference type="NCBI Taxonomy" id="105984"/>
    <lineage>
        <taxon>Eukaryota</taxon>
        <taxon>Fungi</taxon>
        <taxon>Dikarya</taxon>
        <taxon>Basidiomycota</taxon>
        <taxon>Agaricomycotina</taxon>
        <taxon>Tremellomycetes</taxon>
        <taxon>Trichosporonales</taxon>
        <taxon>Trichosporonaceae</taxon>
        <taxon>Apiotrichum</taxon>
    </lineage>
</organism>
<comment type="caution">
    <text evidence="12">The sequence shown here is derived from an EMBL/GenBank/DDBJ whole genome shotgun (WGS) entry which is preliminary data.</text>
</comment>
<dbReference type="SUPFAM" id="SSF47661">
    <property type="entry name" value="t-snare proteins"/>
    <property type="match status" value="1"/>
</dbReference>
<dbReference type="GO" id="GO:0000149">
    <property type="term" value="F:SNARE binding"/>
    <property type="evidence" value="ECO:0007669"/>
    <property type="project" value="TreeGrafter"/>
</dbReference>
<evidence type="ECO:0000256" key="10">
    <source>
        <dbReference type="SAM" id="Phobius"/>
    </source>
</evidence>
<gene>
    <name evidence="12" type="ORF">EHS24_005426</name>
</gene>
<dbReference type="GO" id="GO:0006891">
    <property type="term" value="P:intra-Golgi vesicle-mediated transport"/>
    <property type="evidence" value="ECO:0007669"/>
    <property type="project" value="TreeGrafter"/>
</dbReference>
<evidence type="ECO:0000313" key="12">
    <source>
        <dbReference type="EMBL" id="RSH76678.1"/>
    </source>
</evidence>
<evidence type="ECO:0000256" key="6">
    <source>
        <dbReference type="ARBA" id="ARBA00022989"/>
    </source>
</evidence>
<feature type="region of interest" description="Disordered" evidence="9">
    <location>
        <begin position="145"/>
        <end position="194"/>
    </location>
</feature>
<reference evidence="12 13" key="1">
    <citation type="submission" date="2018-11" db="EMBL/GenBank/DDBJ databases">
        <title>Genome sequence of Apiotrichum porosum DSM 27194.</title>
        <authorList>
            <person name="Aliyu H."/>
            <person name="Gorte O."/>
            <person name="Ochsenreither K."/>
        </authorList>
    </citation>
    <scope>NUCLEOTIDE SEQUENCE [LARGE SCALE GENOMIC DNA]</scope>
    <source>
        <strain evidence="12 13">DSM 27194</strain>
    </source>
</reference>
<accession>A0A427XCX0</accession>
<dbReference type="GO" id="GO:0016236">
    <property type="term" value="P:macroautophagy"/>
    <property type="evidence" value="ECO:0007669"/>
    <property type="project" value="TreeGrafter"/>
</dbReference>
<comment type="subcellular location">
    <subcellularLocation>
        <location evidence="1">Membrane</location>
        <topology evidence="1">Single-pass type IV membrane protein</topology>
    </subcellularLocation>
</comment>
<feature type="compositionally biased region" description="Basic and acidic residues" evidence="9">
    <location>
        <begin position="149"/>
        <end position="166"/>
    </location>
</feature>
<dbReference type="GO" id="GO:0005829">
    <property type="term" value="C:cytosol"/>
    <property type="evidence" value="ECO:0007669"/>
    <property type="project" value="GOC"/>
</dbReference>
<dbReference type="STRING" id="105984.A0A427XCX0"/>
<keyword evidence="6 10" id="KW-1133">Transmembrane helix</keyword>
<dbReference type="InterPro" id="IPR038407">
    <property type="entry name" value="v-SNARE_N_sf"/>
</dbReference>
<dbReference type="Gene3D" id="1.20.58.400">
    <property type="entry name" value="t-snare proteins"/>
    <property type="match status" value="1"/>
</dbReference>
<feature type="region of interest" description="Disordered" evidence="9">
    <location>
        <begin position="85"/>
        <end position="108"/>
    </location>
</feature>
<dbReference type="GO" id="GO:0005484">
    <property type="term" value="F:SNAP receptor activity"/>
    <property type="evidence" value="ECO:0007669"/>
    <property type="project" value="TreeGrafter"/>
</dbReference>
<dbReference type="GO" id="GO:0042147">
    <property type="term" value="P:retrograde transport, endosome to Golgi"/>
    <property type="evidence" value="ECO:0007669"/>
    <property type="project" value="TreeGrafter"/>
</dbReference>
<dbReference type="InterPro" id="IPR010989">
    <property type="entry name" value="SNARE"/>
</dbReference>
<evidence type="ECO:0000256" key="9">
    <source>
        <dbReference type="SAM" id="MobiDB-lite"/>
    </source>
</evidence>
<dbReference type="PANTHER" id="PTHR21230">
    <property type="entry name" value="VESICLE TRANSPORT V-SNARE PROTEIN VTI1-RELATED"/>
    <property type="match status" value="1"/>
</dbReference>
<evidence type="ECO:0000256" key="8">
    <source>
        <dbReference type="ARBA" id="ARBA00023136"/>
    </source>
</evidence>
<keyword evidence="8 10" id="KW-0472">Membrane</keyword>
<dbReference type="Gene3D" id="1.20.5.110">
    <property type="match status" value="1"/>
</dbReference>
<dbReference type="SUPFAM" id="SSF58038">
    <property type="entry name" value="SNARE fusion complex"/>
    <property type="match status" value="1"/>
</dbReference>
<dbReference type="InterPro" id="IPR007705">
    <property type="entry name" value="Vesicle_trsprt_v-SNARE_N"/>
</dbReference>
<dbReference type="GO" id="GO:0005794">
    <property type="term" value="C:Golgi apparatus"/>
    <property type="evidence" value="ECO:0007669"/>
    <property type="project" value="TreeGrafter"/>
</dbReference>
<evidence type="ECO:0000259" key="11">
    <source>
        <dbReference type="PROSITE" id="PS50192"/>
    </source>
</evidence>
<protein>
    <recommendedName>
        <fullName evidence="11">t-SNARE coiled-coil homology domain-containing protein</fullName>
    </recommendedName>
</protein>